<dbReference type="Proteomes" id="UP001597120">
    <property type="component" value="Unassembled WGS sequence"/>
</dbReference>
<protein>
    <submittedName>
        <fullName evidence="2">Uncharacterized protein</fullName>
    </submittedName>
</protein>
<keyword evidence="1" id="KW-1133">Transmembrane helix</keyword>
<sequence length="56" mass="6255">MSGSAAGMLAIWPLLVFLIYLVLLVLGVYCLILFIQLAKRAIKALDLYIQEKSNQD</sequence>
<dbReference type="EMBL" id="JBHTIU010000093">
    <property type="protein sequence ID" value="MFD0871907.1"/>
    <property type="molecule type" value="Genomic_DNA"/>
</dbReference>
<comment type="caution">
    <text evidence="2">The sequence shown here is derived from an EMBL/GenBank/DDBJ whole genome shotgun (WGS) entry which is preliminary data.</text>
</comment>
<gene>
    <name evidence="2" type="ORF">ACFQ03_22520</name>
</gene>
<keyword evidence="3" id="KW-1185">Reference proteome</keyword>
<evidence type="ECO:0000313" key="2">
    <source>
        <dbReference type="EMBL" id="MFD0871907.1"/>
    </source>
</evidence>
<evidence type="ECO:0000256" key="1">
    <source>
        <dbReference type="SAM" id="Phobius"/>
    </source>
</evidence>
<proteinExistence type="predicted"/>
<feature type="transmembrane region" description="Helical" evidence="1">
    <location>
        <begin position="12"/>
        <end position="35"/>
    </location>
</feature>
<reference evidence="3" key="1">
    <citation type="journal article" date="2019" name="Int. J. Syst. Evol. Microbiol.">
        <title>The Global Catalogue of Microorganisms (GCM) 10K type strain sequencing project: providing services to taxonomists for standard genome sequencing and annotation.</title>
        <authorList>
            <consortium name="The Broad Institute Genomics Platform"/>
            <consortium name="The Broad Institute Genome Sequencing Center for Infectious Disease"/>
            <person name="Wu L."/>
            <person name="Ma J."/>
        </authorList>
    </citation>
    <scope>NUCLEOTIDE SEQUENCE [LARGE SCALE GENOMIC DNA]</scope>
    <source>
        <strain evidence="3">CCUG 57263</strain>
    </source>
</reference>
<keyword evidence="1" id="KW-0472">Membrane</keyword>
<dbReference type="RefSeq" id="WP_186328301.1">
    <property type="nucleotide sequence ID" value="NZ_JBHTIU010000093.1"/>
</dbReference>
<name>A0ABW3DHB4_9BACL</name>
<evidence type="ECO:0000313" key="3">
    <source>
        <dbReference type="Proteomes" id="UP001597120"/>
    </source>
</evidence>
<organism evidence="2 3">
    <name type="scientific">Paenibacillus residui</name>
    <dbReference type="NCBI Taxonomy" id="629724"/>
    <lineage>
        <taxon>Bacteria</taxon>
        <taxon>Bacillati</taxon>
        <taxon>Bacillota</taxon>
        <taxon>Bacilli</taxon>
        <taxon>Bacillales</taxon>
        <taxon>Paenibacillaceae</taxon>
        <taxon>Paenibacillus</taxon>
    </lineage>
</organism>
<keyword evidence="1" id="KW-0812">Transmembrane</keyword>
<accession>A0ABW3DHB4</accession>